<evidence type="ECO:0000313" key="2">
    <source>
        <dbReference type="EMBL" id="KAK9736996.1"/>
    </source>
</evidence>
<dbReference type="Proteomes" id="UP001458880">
    <property type="component" value="Unassembled WGS sequence"/>
</dbReference>
<evidence type="ECO:0000313" key="3">
    <source>
        <dbReference type="Proteomes" id="UP001458880"/>
    </source>
</evidence>
<gene>
    <name evidence="2" type="ORF">QE152_g11088</name>
</gene>
<comment type="caution">
    <text evidence="2">The sequence shown here is derived from an EMBL/GenBank/DDBJ whole genome shotgun (WGS) entry which is preliminary data.</text>
</comment>
<name>A0AAW1LSL2_POPJA</name>
<evidence type="ECO:0000256" key="1">
    <source>
        <dbReference type="SAM" id="MobiDB-lite"/>
    </source>
</evidence>
<feature type="region of interest" description="Disordered" evidence="1">
    <location>
        <begin position="72"/>
        <end position="98"/>
    </location>
</feature>
<feature type="compositionally biased region" description="Acidic residues" evidence="1">
    <location>
        <begin position="51"/>
        <end position="63"/>
    </location>
</feature>
<feature type="compositionally biased region" description="Acidic residues" evidence="1">
    <location>
        <begin position="86"/>
        <end position="96"/>
    </location>
</feature>
<dbReference type="AlphaFoldDB" id="A0AAW1LSL2"/>
<reference evidence="2 3" key="1">
    <citation type="journal article" date="2024" name="BMC Genomics">
        <title>De novo assembly and annotation of Popillia japonica's genome with initial clues to its potential as an invasive pest.</title>
        <authorList>
            <person name="Cucini C."/>
            <person name="Boschi S."/>
            <person name="Funari R."/>
            <person name="Cardaioli E."/>
            <person name="Iannotti N."/>
            <person name="Marturano G."/>
            <person name="Paoli F."/>
            <person name="Bruttini M."/>
            <person name="Carapelli A."/>
            <person name="Frati F."/>
            <person name="Nardi F."/>
        </authorList>
    </citation>
    <scope>NUCLEOTIDE SEQUENCE [LARGE SCALE GENOMIC DNA]</scope>
    <source>
        <strain evidence="2">DMR45628</strain>
    </source>
</reference>
<feature type="region of interest" description="Disordered" evidence="1">
    <location>
        <begin position="48"/>
        <end position="67"/>
    </location>
</feature>
<keyword evidence="3" id="KW-1185">Reference proteome</keyword>
<proteinExistence type="predicted"/>
<evidence type="ECO:0008006" key="4">
    <source>
        <dbReference type="Google" id="ProtNLM"/>
    </source>
</evidence>
<accession>A0AAW1LSL2</accession>
<sequence length="153" mass="17275">MLKFANINYWKRPLTLNELLDERENLDVEDDQDHTPINLVIFPIETANEDHTDEDSGDEELVDLNDLPGSQLQAPVEIIDSSETNENSDSDTDPDADVPLSVLCRKSKYVSNRRLNKRESVSLAKSFVWTDNSAPNNFPDFVALVEPGTMILL</sequence>
<dbReference type="EMBL" id="JASPKY010000106">
    <property type="protein sequence ID" value="KAK9736996.1"/>
    <property type="molecule type" value="Genomic_DNA"/>
</dbReference>
<organism evidence="2 3">
    <name type="scientific">Popillia japonica</name>
    <name type="common">Japanese beetle</name>
    <dbReference type="NCBI Taxonomy" id="7064"/>
    <lineage>
        <taxon>Eukaryota</taxon>
        <taxon>Metazoa</taxon>
        <taxon>Ecdysozoa</taxon>
        <taxon>Arthropoda</taxon>
        <taxon>Hexapoda</taxon>
        <taxon>Insecta</taxon>
        <taxon>Pterygota</taxon>
        <taxon>Neoptera</taxon>
        <taxon>Endopterygota</taxon>
        <taxon>Coleoptera</taxon>
        <taxon>Polyphaga</taxon>
        <taxon>Scarabaeiformia</taxon>
        <taxon>Scarabaeidae</taxon>
        <taxon>Rutelinae</taxon>
        <taxon>Popillia</taxon>
    </lineage>
</organism>
<protein>
    <recommendedName>
        <fullName evidence="4">PiggyBac transposable element-derived protein domain-containing protein</fullName>
    </recommendedName>
</protein>